<gene>
    <name evidence="1" type="ORF">EZH22_28925</name>
</gene>
<keyword evidence="2" id="KW-1185">Reference proteome</keyword>
<proteinExistence type="predicted"/>
<dbReference type="GO" id="GO:0016829">
    <property type="term" value="F:lyase activity"/>
    <property type="evidence" value="ECO:0007669"/>
    <property type="project" value="InterPro"/>
</dbReference>
<evidence type="ECO:0000313" key="2">
    <source>
        <dbReference type="Proteomes" id="UP000596427"/>
    </source>
</evidence>
<evidence type="ECO:0000313" key="1">
    <source>
        <dbReference type="EMBL" id="QRG06828.1"/>
    </source>
</evidence>
<sequence>MKKIGEKRYRGEIGRYYEDFEIGDVYEHRPGRTITESDNINFSLMTMNQHPMHCDAAYAAKSEFGKPLVNSGLTVAIVLGMTVPDVSGKAIANLGWESITLTAPVFPGDTIYAESEVLDKRESKSRPGAGIVKVRTKGVKADGTVFMTFDRSALIQKREGNIDTEAGY</sequence>
<organism evidence="1 2">
    <name type="scientific">Xanthobacter dioxanivorans</name>
    <dbReference type="NCBI Taxonomy" id="2528964"/>
    <lineage>
        <taxon>Bacteria</taxon>
        <taxon>Pseudomonadati</taxon>
        <taxon>Pseudomonadota</taxon>
        <taxon>Alphaproteobacteria</taxon>
        <taxon>Hyphomicrobiales</taxon>
        <taxon>Xanthobacteraceae</taxon>
        <taxon>Xanthobacter</taxon>
    </lineage>
</organism>
<dbReference type="InterPro" id="IPR029069">
    <property type="entry name" value="HotDog_dom_sf"/>
</dbReference>
<dbReference type="SUPFAM" id="SSF54637">
    <property type="entry name" value="Thioesterase/thiol ester dehydrase-isomerase"/>
    <property type="match status" value="1"/>
</dbReference>
<dbReference type="AlphaFoldDB" id="A0A974PP54"/>
<dbReference type="Proteomes" id="UP000596427">
    <property type="component" value="Chromosome"/>
</dbReference>
<dbReference type="RefSeq" id="WP_203193741.1">
    <property type="nucleotide sequence ID" value="NZ_CP063362.1"/>
</dbReference>
<dbReference type="Pfam" id="PF19315">
    <property type="entry name" value="MC_hydratase"/>
    <property type="match status" value="1"/>
</dbReference>
<protein>
    <submittedName>
        <fullName evidence="1">MaoC family dehydratase</fullName>
    </submittedName>
</protein>
<dbReference type="CDD" id="cd03451">
    <property type="entry name" value="FkbR2"/>
    <property type="match status" value="1"/>
</dbReference>
<dbReference type="PANTHER" id="PTHR43664:SF1">
    <property type="entry name" value="BETA-METHYLMALYL-COA DEHYDRATASE"/>
    <property type="match status" value="1"/>
</dbReference>
<reference evidence="1 2" key="1">
    <citation type="submission" date="2020-10" db="EMBL/GenBank/DDBJ databases">
        <title>Degradation of 1,4-Dioxane by Xanthobacter sp. YN2, via a Novel Group-2 Soluble Di-Iron Monooxygenase.</title>
        <authorList>
            <person name="Ma F."/>
            <person name="Wang Y."/>
            <person name="Yang J."/>
            <person name="Guo H."/>
            <person name="Su D."/>
            <person name="Yu L."/>
        </authorList>
    </citation>
    <scope>NUCLEOTIDE SEQUENCE [LARGE SCALE GENOMIC DNA]</scope>
    <source>
        <strain evidence="1 2">YN2</strain>
    </source>
</reference>
<dbReference type="InterPro" id="IPR052342">
    <property type="entry name" value="MCH/BMMD"/>
</dbReference>
<accession>A0A974PP54</accession>
<dbReference type="InterPro" id="IPR048274">
    <property type="entry name" value="MC_hydratase"/>
</dbReference>
<dbReference type="PANTHER" id="PTHR43664">
    <property type="entry name" value="MONOAMINE OXIDASE-RELATED"/>
    <property type="match status" value="1"/>
</dbReference>
<dbReference type="KEGG" id="xdi:EZH22_28925"/>
<name>A0A974PP54_9HYPH</name>
<dbReference type="Gene3D" id="3.10.129.10">
    <property type="entry name" value="Hotdog Thioesterase"/>
    <property type="match status" value="1"/>
</dbReference>
<dbReference type="EMBL" id="CP063362">
    <property type="protein sequence ID" value="QRG06828.1"/>
    <property type="molecule type" value="Genomic_DNA"/>
</dbReference>